<name>F6QJ74_CIOIN</name>
<dbReference type="STRING" id="7719.ENSCINP00000020714"/>
<dbReference type="InterPro" id="IPR045170">
    <property type="entry name" value="MTOX"/>
</dbReference>
<dbReference type="InParanoid" id="F6QJ74"/>
<evidence type="ECO:0000313" key="7">
    <source>
        <dbReference type="Ensembl" id="ENSCINP00000020714.3"/>
    </source>
</evidence>
<evidence type="ECO:0000256" key="5">
    <source>
        <dbReference type="ARBA" id="ARBA00023002"/>
    </source>
</evidence>
<gene>
    <name evidence="7" type="primary">LOC100175450</name>
</gene>
<comment type="similarity">
    <text evidence="2">Belongs to the MSOX/MTOX family.</text>
</comment>
<dbReference type="Proteomes" id="UP000008144">
    <property type="component" value="Unassembled WGS sequence"/>
</dbReference>
<evidence type="ECO:0000313" key="8">
    <source>
        <dbReference type="Proteomes" id="UP000008144"/>
    </source>
</evidence>
<dbReference type="Gene3D" id="3.50.50.60">
    <property type="entry name" value="FAD/NAD(P)-binding domain"/>
    <property type="match status" value="1"/>
</dbReference>
<dbReference type="InterPro" id="IPR006076">
    <property type="entry name" value="FAD-dep_OxRdtase"/>
</dbReference>
<dbReference type="Ensembl" id="ENSCINT00000020714.3">
    <property type="protein sequence ID" value="ENSCINP00000020714.3"/>
    <property type="gene ID" value="ENSCING00000023587.1"/>
</dbReference>
<dbReference type="OMA" id="FHQTPCL"/>
<dbReference type="GO" id="GO:0033514">
    <property type="term" value="P:L-lysine catabolic process to acetyl-CoA via L-pipecolate"/>
    <property type="evidence" value="ECO:0000318"/>
    <property type="project" value="GO_Central"/>
</dbReference>
<dbReference type="HOGENOM" id="CLU_007884_2_2_1"/>
<dbReference type="AlphaFoldDB" id="F6QJ74"/>
<dbReference type="GO" id="GO:0008115">
    <property type="term" value="F:sarcosine oxidase activity"/>
    <property type="evidence" value="ECO:0000318"/>
    <property type="project" value="GO_Central"/>
</dbReference>
<sequence length="299" mass="33840">FRINGHIAVCKKSVGKIKKLVASCEKHGIEHKVLDGSHVNAEFPGLKFNDDFEAVYEQTGGVLNADKCLRAIQEELIKFGGELHENEKVLNIEPINDSRVNVQTSIAAYASVSVVLCCGSWTNKLLKPLDLQLPLKTCKVQVTYWKEKVPNIYSKFPSLIYYKVDSVSMYGLPCEAYPGYFKFCFHYHFVIDPDDEEDLEKHSSREEAKMGMEEITEVVKNQLPYLVPEPKVMEPCMLTTTPDTDYILDRHPRHKNIIIGAGMSGHGFKTAPIVGKILSEFADDVTPSYAVHYYVIDRF</sequence>
<dbReference type="InterPro" id="IPR036188">
    <property type="entry name" value="FAD/NAD-bd_sf"/>
</dbReference>
<evidence type="ECO:0000256" key="4">
    <source>
        <dbReference type="ARBA" id="ARBA00022827"/>
    </source>
</evidence>
<keyword evidence="5" id="KW-0560">Oxidoreductase</keyword>
<dbReference type="GO" id="GO:0050660">
    <property type="term" value="F:flavin adenine dinucleotide binding"/>
    <property type="evidence" value="ECO:0007669"/>
    <property type="project" value="InterPro"/>
</dbReference>
<organism evidence="7 8">
    <name type="scientific">Ciona intestinalis</name>
    <name type="common">Transparent sea squirt</name>
    <name type="synonym">Ascidia intestinalis</name>
    <dbReference type="NCBI Taxonomy" id="7719"/>
    <lineage>
        <taxon>Eukaryota</taxon>
        <taxon>Metazoa</taxon>
        <taxon>Chordata</taxon>
        <taxon>Tunicata</taxon>
        <taxon>Ascidiacea</taxon>
        <taxon>Phlebobranchia</taxon>
        <taxon>Cionidae</taxon>
        <taxon>Ciona</taxon>
    </lineage>
</organism>
<evidence type="ECO:0000256" key="1">
    <source>
        <dbReference type="ARBA" id="ARBA00001974"/>
    </source>
</evidence>
<dbReference type="GeneTree" id="ENSGT00390000011000"/>
<protein>
    <submittedName>
        <fullName evidence="7">Peroxisomal sarcosine oxidase-like</fullName>
    </submittedName>
</protein>
<proteinExistence type="inferred from homology"/>
<feature type="domain" description="FAD dependent oxidoreductase" evidence="6">
    <location>
        <begin position="1"/>
        <end position="280"/>
    </location>
</feature>
<dbReference type="Pfam" id="PF01266">
    <property type="entry name" value="DAO"/>
    <property type="match status" value="1"/>
</dbReference>
<accession>F6QJ74</accession>
<reference evidence="7" key="3">
    <citation type="submission" date="2025-09" db="UniProtKB">
        <authorList>
            <consortium name="Ensembl"/>
        </authorList>
    </citation>
    <scope>IDENTIFICATION</scope>
</reference>
<keyword evidence="4" id="KW-0274">FAD</keyword>
<dbReference type="SUPFAM" id="SSF54373">
    <property type="entry name" value="FAD-linked reductases, C-terminal domain"/>
    <property type="match status" value="1"/>
</dbReference>
<dbReference type="PANTHER" id="PTHR10961">
    <property type="entry name" value="PEROXISOMAL SARCOSINE OXIDASE"/>
    <property type="match status" value="1"/>
</dbReference>
<dbReference type="PANTHER" id="PTHR10961:SF46">
    <property type="entry name" value="PEROXISOMAL SARCOSINE OXIDASE"/>
    <property type="match status" value="1"/>
</dbReference>
<dbReference type="Gene3D" id="3.30.9.10">
    <property type="entry name" value="D-Amino Acid Oxidase, subunit A, domain 2"/>
    <property type="match status" value="1"/>
</dbReference>
<evidence type="ECO:0000256" key="3">
    <source>
        <dbReference type="ARBA" id="ARBA00022630"/>
    </source>
</evidence>
<evidence type="ECO:0000259" key="6">
    <source>
        <dbReference type="Pfam" id="PF01266"/>
    </source>
</evidence>
<dbReference type="SUPFAM" id="SSF51905">
    <property type="entry name" value="FAD/NAD(P)-binding domain"/>
    <property type="match status" value="1"/>
</dbReference>
<evidence type="ECO:0000256" key="2">
    <source>
        <dbReference type="ARBA" id="ARBA00010989"/>
    </source>
</evidence>
<reference evidence="8" key="1">
    <citation type="journal article" date="2002" name="Science">
        <title>The draft genome of Ciona intestinalis: insights into chordate and vertebrate origins.</title>
        <authorList>
            <person name="Dehal P."/>
            <person name="Satou Y."/>
            <person name="Campbell R.K."/>
            <person name="Chapman J."/>
            <person name="Degnan B."/>
            <person name="De Tomaso A."/>
            <person name="Davidson B."/>
            <person name="Di Gregorio A."/>
            <person name="Gelpke M."/>
            <person name="Goodstein D.M."/>
            <person name="Harafuji N."/>
            <person name="Hastings K.E."/>
            <person name="Ho I."/>
            <person name="Hotta K."/>
            <person name="Huang W."/>
            <person name="Kawashima T."/>
            <person name="Lemaire P."/>
            <person name="Martinez D."/>
            <person name="Meinertzhagen I.A."/>
            <person name="Necula S."/>
            <person name="Nonaka M."/>
            <person name="Putnam N."/>
            <person name="Rash S."/>
            <person name="Saiga H."/>
            <person name="Satake M."/>
            <person name="Terry A."/>
            <person name="Yamada L."/>
            <person name="Wang H.G."/>
            <person name="Awazu S."/>
            <person name="Azumi K."/>
            <person name="Boore J."/>
            <person name="Branno M."/>
            <person name="Chin-Bow S."/>
            <person name="DeSantis R."/>
            <person name="Doyle S."/>
            <person name="Francino P."/>
            <person name="Keys D.N."/>
            <person name="Haga S."/>
            <person name="Hayashi H."/>
            <person name="Hino K."/>
            <person name="Imai K.S."/>
            <person name="Inaba K."/>
            <person name="Kano S."/>
            <person name="Kobayashi K."/>
            <person name="Kobayashi M."/>
            <person name="Lee B.I."/>
            <person name="Makabe K.W."/>
            <person name="Manohar C."/>
            <person name="Matassi G."/>
            <person name="Medina M."/>
            <person name="Mochizuki Y."/>
            <person name="Mount S."/>
            <person name="Morishita T."/>
            <person name="Miura S."/>
            <person name="Nakayama A."/>
            <person name="Nishizaka S."/>
            <person name="Nomoto H."/>
            <person name="Ohta F."/>
            <person name="Oishi K."/>
            <person name="Rigoutsos I."/>
            <person name="Sano M."/>
            <person name="Sasaki A."/>
            <person name="Sasakura Y."/>
            <person name="Shoguchi E."/>
            <person name="Shin-i T."/>
            <person name="Spagnuolo A."/>
            <person name="Stainier D."/>
            <person name="Suzuki M.M."/>
            <person name="Tassy O."/>
            <person name="Takatori N."/>
            <person name="Tokuoka M."/>
            <person name="Yagi K."/>
            <person name="Yoshizaki F."/>
            <person name="Wada S."/>
            <person name="Zhang C."/>
            <person name="Hyatt P.D."/>
            <person name="Larimer F."/>
            <person name="Detter C."/>
            <person name="Doggett N."/>
            <person name="Glavina T."/>
            <person name="Hawkins T."/>
            <person name="Richardson P."/>
            <person name="Lucas S."/>
            <person name="Kohara Y."/>
            <person name="Levine M."/>
            <person name="Satoh N."/>
            <person name="Rokhsar D.S."/>
        </authorList>
    </citation>
    <scope>NUCLEOTIDE SEQUENCE [LARGE SCALE GENOMIC DNA]</scope>
</reference>
<reference evidence="7" key="2">
    <citation type="submission" date="2025-08" db="UniProtKB">
        <authorList>
            <consortium name="Ensembl"/>
        </authorList>
    </citation>
    <scope>IDENTIFICATION</scope>
</reference>
<dbReference type="GO" id="GO:0005777">
    <property type="term" value="C:peroxisome"/>
    <property type="evidence" value="ECO:0000318"/>
    <property type="project" value="GO_Central"/>
</dbReference>
<dbReference type="GO" id="GO:0050031">
    <property type="term" value="F:L-pipecolate oxidase activity"/>
    <property type="evidence" value="ECO:0000318"/>
    <property type="project" value="GO_Central"/>
</dbReference>
<keyword evidence="3" id="KW-0285">Flavoprotein</keyword>
<keyword evidence="8" id="KW-1185">Reference proteome</keyword>
<comment type="cofactor">
    <cofactor evidence="1">
        <name>FAD</name>
        <dbReference type="ChEBI" id="CHEBI:57692"/>
    </cofactor>
</comment>